<dbReference type="AlphaFoldDB" id="A0A285HA28"/>
<reference evidence="3" key="1">
    <citation type="submission" date="2017-09" db="EMBL/GenBank/DDBJ databases">
        <authorList>
            <person name="Varghese N."/>
            <person name="Submissions S."/>
        </authorList>
    </citation>
    <scope>NUCLEOTIDE SEQUENCE [LARGE SCALE GENOMIC DNA]</scope>
    <source>
        <strain evidence="3">MSL47</strain>
    </source>
</reference>
<name>A0A285HA28_9FIRM</name>
<accession>A0A285HA28</accession>
<dbReference type="Pfam" id="PF04018">
    <property type="entry name" value="VCA0040-like"/>
    <property type="match status" value="1"/>
</dbReference>
<proteinExistence type="predicted"/>
<evidence type="ECO:0000256" key="1">
    <source>
        <dbReference type="SAM" id="Phobius"/>
    </source>
</evidence>
<protein>
    <submittedName>
        <fullName evidence="2">Putative membrane protein</fullName>
    </submittedName>
</protein>
<dbReference type="STRING" id="1413210.U472_13345"/>
<dbReference type="PANTHER" id="PTHR37308">
    <property type="entry name" value="INTEGRAL MEMBRANE PROTEIN"/>
    <property type="match status" value="1"/>
</dbReference>
<dbReference type="Proteomes" id="UP000219573">
    <property type="component" value="Unassembled WGS sequence"/>
</dbReference>
<dbReference type="RefSeq" id="WP_097018244.1">
    <property type="nucleotide sequence ID" value="NZ_OBDZ01000016.1"/>
</dbReference>
<feature type="transmembrane region" description="Helical" evidence="1">
    <location>
        <begin position="102"/>
        <end position="120"/>
    </location>
</feature>
<feature type="transmembrane region" description="Helical" evidence="1">
    <location>
        <begin position="76"/>
        <end position="95"/>
    </location>
</feature>
<dbReference type="InterPro" id="IPR007163">
    <property type="entry name" value="VCA0040-like"/>
</dbReference>
<feature type="transmembrane region" description="Helical" evidence="1">
    <location>
        <begin position="140"/>
        <end position="166"/>
    </location>
</feature>
<feature type="transmembrane region" description="Helical" evidence="1">
    <location>
        <begin position="47"/>
        <end position="64"/>
    </location>
</feature>
<dbReference type="PANTHER" id="PTHR37308:SF1">
    <property type="entry name" value="POLYPRENYL-PHOSPHATE TRANSPORTER"/>
    <property type="match status" value="1"/>
</dbReference>
<keyword evidence="1" id="KW-0812">Transmembrane</keyword>
<evidence type="ECO:0000313" key="3">
    <source>
        <dbReference type="Proteomes" id="UP000219573"/>
    </source>
</evidence>
<keyword evidence="1" id="KW-1133">Transmembrane helix</keyword>
<feature type="transmembrane region" description="Helical" evidence="1">
    <location>
        <begin position="205"/>
        <end position="223"/>
    </location>
</feature>
<feature type="transmembrane region" description="Helical" evidence="1">
    <location>
        <begin position="178"/>
        <end position="199"/>
    </location>
</feature>
<evidence type="ECO:0000313" key="2">
    <source>
        <dbReference type="EMBL" id="SNY32602.1"/>
    </source>
</evidence>
<sequence>MNDFWQLVIKGIPIGISNTLPGISGGTIALILNIYERLINGIKRINLKVLIPIGLGAVIGVLFGSKVITGLLESDYRGFLVAFLLGLIFASSKVTVQEVEKFNLKTIALVLLGLILAYRYSIDIDSAEAMQEVNLFKFFWGGAIGSVAMILPGVSGGTILIMLGLYQGVLQAITTLDLPIIISFGFGVVAGLLSFSWVLSYLLEHYNSLLMAFLTGLILGSMRSVIPDQIGLLEVIGFVLGVLLIWWLDKRRD</sequence>
<keyword evidence="1" id="KW-0472">Membrane</keyword>
<keyword evidence="3" id="KW-1185">Reference proteome</keyword>
<gene>
    <name evidence="2" type="ORF">SAMN06265827_11651</name>
</gene>
<organism evidence="2 3">
    <name type="scientific">Orenia metallireducens</name>
    <dbReference type="NCBI Taxonomy" id="1413210"/>
    <lineage>
        <taxon>Bacteria</taxon>
        <taxon>Bacillati</taxon>
        <taxon>Bacillota</taxon>
        <taxon>Clostridia</taxon>
        <taxon>Halanaerobiales</taxon>
        <taxon>Halobacteroidaceae</taxon>
        <taxon>Orenia</taxon>
    </lineage>
</organism>
<dbReference type="EMBL" id="OBDZ01000016">
    <property type="protein sequence ID" value="SNY32602.1"/>
    <property type="molecule type" value="Genomic_DNA"/>
</dbReference>
<feature type="transmembrane region" description="Helical" evidence="1">
    <location>
        <begin position="12"/>
        <end position="35"/>
    </location>
</feature>
<dbReference type="OrthoDB" id="9793746at2"/>
<feature type="transmembrane region" description="Helical" evidence="1">
    <location>
        <begin position="230"/>
        <end position="248"/>
    </location>
</feature>